<dbReference type="Pfam" id="PF11915">
    <property type="entry name" value="DUF3433"/>
    <property type="match status" value="1"/>
</dbReference>
<protein>
    <submittedName>
        <fullName evidence="3">Uncharacterized protein</fullName>
    </submittedName>
</protein>
<feature type="transmembrane region" description="Helical" evidence="2">
    <location>
        <begin position="179"/>
        <end position="197"/>
    </location>
</feature>
<evidence type="ECO:0000313" key="4">
    <source>
        <dbReference type="Proteomes" id="UP000193144"/>
    </source>
</evidence>
<dbReference type="OrthoDB" id="3057599at2759"/>
<name>A0A1Y1Z3Y1_9PLEO</name>
<keyword evidence="4" id="KW-1185">Reference proteome</keyword>
<feature type="transmembrane region" description="Helical" evidence="2">
    <location>
        <begin position="472"/>
        <end position="495"/>
    </location>
</feature>
<dbReference type="AlphaFoldDB" id="A0A1Y1Z3Y1"/>
<feature type="transmembrane region" description="Helical" evidence="2">
    <location>
        <begin position="217"/>
        <end position="239"/>
    </location>
</feature>
<comment type="caution">
    <text evidence="3">The sequence shown here is derived from an EMBL/GenBank/DDBJ whole genome shotgun (WGS) entry which is preliminary data.</text>
</comment>
<keyword evidence="2" id="KW-0812">Transmembrane</keyword>
<dbReference type="STRING" id="1231657.A0A1Y1Z3Y1"/>
<dbReference type="InterPro" id="IPR021840">
    <property type="entry name" value="DUF3433"/>
</dbReference>
<dbReference type="PANTHER" id="PTHR37544:SF3">
    <property type="entry name" value="SPRAY"/>
    <property type="match status" value="1"/>
</dbReference>
<gene>
    <name evidence="3" type="ORF">BCR34DRAFT_53491</name>
</gene>
<feature type="transmembrane region" description="Helical" evidence="2">
    <location>
        <begin position="546"/>
        <end position="568"/>
    </location>
</feature>
<keyword evidence="2" id="KW-0472">Membrane</keyword>
<organism evidence="3 4">
    <name type="scientific">Clohesyomyces aquaticus</name>
    <dbReference type="NCBI Taxonomy" id="1231657"/>
    <lineage>
        <taxon>Eukaryota</taxon>
        <taxon>Fungi</taxon>
        <taxon>Dikarya</taxon>
        <taxon>Ascomycota</taxon>
        <taxon>Pezizomycotina</taxon>
        <taxon>Dothideomycetes</taxon>
        <taxon>Pleosporomycetidae</taxon>
        <taxon>Pleosporales</taxon>
        <taxon>Lindgomycetaceae</taxon>
        <taxon>Clohesyomyces</taxon>
    </lineage>
</organism>
<feature type="transmembrane region" description="Helical" evidence="2">
    <location>
        <begin position="583"/>
        <end position="603"/>
    </location>
</feature>
<keyword evidence="2" id="KW-1133">Transmembrane helix</keyword>
<accession>A0A1Y1Z3Y1</accession>
<reference evidence="3 4" key="1">
    <citation type="submission" date="2016-07" db="EMBL/GenBank/DDBJ databases">
        <title>Pervasive Adenine N6-methylation of Active Genes in Fungi.</title>
        <authorList>
            <consortium name="DOE Joint Genome Institute"/>
            <person name="Mondo S.J."/>
            <person name="Dannebaum R.O."/>
            <person name="Kuo R.C."/>
            <person name="Labutti K."/>
            <person name="Haridas S."/>
            <person name="Kuo A."/>
            <person name="Salamov A."/>
            <person name="Ahrendt S.R."/>
            <person name="Lipzen A."/>
            <person name="Sullivan W."/>
            <person name="Andreopoulos W.B."/>
            <person name="Clum A."/>
            <person name="Lindquist E."/>
            <person name="Daum C."/>
            <person name="Ramamoorthy G.K."/>
            <person name="Gryganskyi A."/>
            <person name="Culley D."/>
            <person name="Magnuson J.K."/>
            <person name="James T.Y."/>
            <person name="O'Malley M.A."/>
            <person name="Stajich J.E."/>
            <person name="Spatafora J.W."/>
            <person name="Visel A."/>
            <person name="Grigoriev I.V."/>
        </authorList>
    </citation>
    <scope>NUCLEOTIDE SEQUENCE [LARGE SCALE GENOMIC DNA]</scope>
    <source>
        <strain evidence="3 4">CBS 115471</strain>
    </source>
</reference>
<proteinExistence type="predicted"/>
<dbReference type="Proteomes" id="UP000193144">
    <property type="component" value="Unassembled WGS sequence"/>
</dbReference>
<evidence type="ECO:0000313" key="3">
    <source>
        <dbReference type="EMBL" id="ORY04972.1"/>
    </source>
</evidence>
<feature type="transmembrane region" description="Helical" evidence="2">
    <location>
        <begin position="385"/>
        <end position="410"/>
    </location>
</feature>
<evidence type="ECO:0000256" key="1">
    <source>
        <dbReference type="SAM" id="MobiDB-lite"/>
    </source>
</evidence>
<feature type="transmembrane region" description="Helical" evidence="2">
    <location>
        <begin position="112"/>
        <end position="132"/>
    </location>
</feature>
<dbReference type="PANTHER" id="PTHR37544">
    <property type="entry name" value="SPRAY-RELATED"/>
    <property type="match status" value="1"/>
</dbReference>
<dbReference type="EMBL" id="MCFA01000130">
    <property type="protein sequence ID" value="ORY04972.1"/>
    <property type="molecule type" value="Genomic_DNA"/>
</dbReference>
<sequence length="712" mass="80128">MSNAARTSPGLESSRIPQSYAERPRVVEEPSEGSSDHIINTPPTDQTWKPIAIPQDYSPLNARPFILEDGCLYFILVFNLLALAGTVLLLALSDQKRQYHTTFVNTYTVVRYLPTVVGTITTILGRSVTYAYSRLDPYISMADNAGNGKFYGGSFRNTIGSCFLPPLGSLRSPVPWRNILRTVLLYNNAFLTVVTGLKAGFLSCAEENNGWVVTVHPITTVALVAVYLVNQAVMVWIYCRLATRRTGLKWDPTTIADQLALFHNSDALLDLGVLEDTENAHLRKHSGKWRLPSKRFRPLPMSRFRLGYWEKGSGRNKSTSYGIDLVHNTSVKQRTRRDPIHEEDKIGRQLQPLYQDHCTNDSHQPFCCCQQQCSSSRNPYQQSSVYTYGSIIVWSGFIAAALIACCIGLARKVEKTGFSIKNDWYLGFRHLDGGNSTTPYLPSGTVNVTSSPHGTKFIEEIGSFKADAATDLALYIFVFRNVLVYFASLFAMGVMERIDLGTRFSQPFANMYRKDATVSETLLLDYLWGIPGAVTVEALKKGHWKVAWISFLNLLSPIFPVLVGGLFVMTNTGPRIVFKVDESSFYCVFAFLVVYAITLPMMWPLQNRKLPRYCASIVDVMLLFWASKVMTDPALDISGKNVEKKHLESKLLLKELERERFQLGLFTGADGKKHFGVDYKEIEGNGRRRVHVKNVRRIQKDGQGYILDEETN</sequence>
<evidence type="ECO:0000256" key="2">
    <source>
        <dbReference type="SAM" id="Phobius"/>
    </source>
</evidence>
<feature type="region of interest" description="Disordered" evidence="1">
    <location>
        <begin position="1"/>
        <end position="45"/>
    </location>
</feature>
<feature type="transmembrane region" description="Helical" evidence="2">
    <location>
        <begin position="71"/>
        <end position="92"/>
    </location>
</feature>